<organism evidence="5 6">
    <name type="scientific">Haematobacter massiliensis</name>
    <dbReference type="NCBI Taxonomy" id="195105"/>
    <lineage>
        <taxon>Bacteria</taxon>
        <taxon>Pseudomonadati</taxon>
        <taxon>Pseudomonadota</taxon>
        <taxon>Alphaproteobacteria</taxon>
        <taxon>Rhodobacterales</taxon>
        <taxon>Paracoccaceae</taxon>
        <taxon>Haematobacter</taxon>
    </lineage>
</organism>
<dbReference type="PANTHER" id="PTHR11839:SF22">
    <property type="entry name" value="NUDIX HYDROLASE 26, CHLOROPLASTIC"/>
    <property type="match status" value="1"/>
</dbReference>
<comment type="cofactor">
    <cofactor evidence="1">
        <name>Mn(2+)</name>
        <dbReference type="ChEBI" id="CHEBI:29035"/>
    </cofactor>
</comment>
<dbReference type="PRINTS" id="PR00502">
    <property type="entry name" value="NUDIXFAMILY"/>
</dbReference>
<evidence type="ECO:0000256" key="3">
    <source>
        <dbReference type="ARBA" id="ARBA00022801"/>
    </source>
</evidence>
<dbReference type="InterPro" id="IPR020476">
    <property type="entry name" value="Nudix_hydrolase"/>
</dbReference>
<dbReference type="RefSeq" id="WP_035709105.1">
    <property type="nucleotide sequence ID" value="NZ_CAMIFG010000007.1"/>
</dbReference>
<dbReference type="InterPro" id="IPR015797">
    <property type="entry name" value="NUDIX_hydrolase-like_dom_sf"/>
</dbReference>
<dbReference type="InterPro" id="IPR020084">
    <property type="entry name" value="NUDIX_hydrolase_CS"/>
</dbReference>
<dbReference type="GO" id="GO:0034432">
    <property type="term" value="F:bis(5'-adenosyl)-pentaphosphatase activity"/>
    <property type="evidence" value="ECO:0007669"/>
    <property type="project" value="TreeGrafter"/>
</dbReference>
<evidence type="ECO:0000256" key="4">
    <source>
        <dbReference type="HAMAP-Rule" id="MF_00298"/>
    </source>
</evidence>
<keyword evidence="3 4" id="KW-0378">Hydrolase</keyword>
<comment type="cofactor">
    <cofactor evidence="2">
        <name>Mg(2+)</name>
        <dbReference type="ChEBI" id="CHEBI:18420"/>
    </cofactor>
</comment>
<gene>
    <name evidence="4" type="primary">rppH</name>
    <name evidence="4" type="synonym">nudH</name>
    <name evidence="5" type="ORF">CN97_13205</name>
</gene>
<dbReference type="NCBIfam" id="NF001936">
    <property type="entry name" value="PRK00714.1-3"/>
    <property type="match status" value="1"/>
</dbReference>
<sequence length="155" mass="17874">MAKELPYRPGAGVMLLNEAGLVWAGMRRDTAGAWQMPQGGLDEGEDPRAAALRELREETGISPDLVEIIAETGWVTYDLPPELLGKVWKGRYRGQRQKWYLMRFHGEDSAVDIAQDHPEFSEWRWMRADDLLDYIVPFKRTLYVDVINSFRTYLA</sequence>
<evidence type="ECO:0000313" key="6">
    <source>
        <dbReference type="Proteomes" id="UP000028826"/>
    </source>
</evidence>
<dbReference type="HAMAP" id="MF_00298">
    <property type="entry name" value="Nudix_RppH"/>
    <property type="match status" value="1"/>
</dbReference>
<evidence type="ECO:0000256" key="1">
    <source>
        <dbReference type="ARBA" id="ARBA00001936"/>
    </source>
</evidence>
<dbReference type="EMBL" id="JGYG01000003">
    <property type="protein sequence ID" value="KFI30503.1"/>
    <property type="molecule type" value="Genomic_DNA"/>
</dbReference>
<reference evidence="5 6" key="1">
    <citation type="submission" date="2014-03" db="EMBL/GenBank/DDBJ databases">
        <title>Genome of Haematobacter massiliensis CCUG 47968.</title>
        <authorList>
            <person name="Wang D."/>
            <person name="Wang G."/>
        </authorList>
    </citation>
    <scope>NUCLEOTIDE SEQUENCE [LARGE SCALE GENOMIC DNA]</scope>
    <source>
        <strain evidence="5 6">CCUG 47968</strain>
    </source>
</reference>
<dbReference type="Proteomes" id="UP000028826">
    <property type="component" value="Unassembled WGS sequence"/>
</dbReference>
<dbReference type="SUPFAM" id="SSF55811">
    <property type="entry name" value="Nudix"/>
    <property type="match status" value="1"/>
</dbReference>
<dbReference type="EC" id="3.6.1.-" evidence="4"/>
<comment type="function">
    <text evidence="4">Accelerates the degradation of transcripts by removing pyrophosphate from the 5'-end of triphosphorylated RNA, leading to a more labile monophosphorylated state that can stimulate subsequent ribonuclease cleavage.</text>
</comment>
<dbReference type="PROSITE" id="PS00893">
    <property type="entry name" value="NUDIX_BOX"/>
    <property type="match status" value="1"/>
</dbReference>
<dbReference type="AlphaFoldDB" id="A0A086Y8A3"/>
<dbReference type="Pfam" id="PF00293">
    <property type="entry name" value="NUDIX"/>
    <property type="match status" value="1"/>
</dbReference>
<comment type="cofactor">
    <cofactor evidence="4">
        <name>a divalent metal cation</name>
        <dbReference type="ChEBI" id="CHEBI:60240"/>
    </cofactor>
</comment>
<dbReference type="STRING" id="195105.CN97_13205"/>
<dbReference type="InterPro" id="IPR022927">
    <property type="entry name" value="RppH"/>
</dbReference>
<dbReference type="GO" id="GO:0008893">
    <property type="term" value="F:guanosine-3',5'-bis(diphosphate) 3'-diphosphatase activity"/>
    <property type="evidence" value="ECO:0007669"/>
    <property type="project" value="TreeGrafter"/>
</dbReference>
<dbReference type="Gene3D" id="3.90.79.10">
    <property type="entry name" value="Nucleoside Triphosphate Pyrophosphohydrolase"/>
    <property type="match status" value="1"/>
</dbReference>
<dbReference type="GO" id="GO:0006753">
    <property type="term" value="P:nucleoside phosphate metabolic process"/>
    <property type="evidence" value="ECO:0007669"/>
    <property type="project" value="TreeGrafter"/>
</dbReference>
<name>A0A086Y8A3_9RHOB</name>
<evidence type="ECO:0000313" key="5">
    <source>
        <dbReference type="EMBL" id="KFI30503.1"/>
    </source>
</evidence>
<dbReference type="eggNOG" id="COG0494">
    <property type="taxonomic scope" value="Bacteria"/>
</dbReference>
<dbReference type="OrthoDB" id="9816040at2"/>
<dbReference type="InterPro" id="IPR000086">
    <property type="entry name" value="NUDIX_hydrolase_dom"/>
</dbReference>
<dbReference type="NCBIfam" id="NF001938">
    <property type="entry name" value="PRK00714.1-5"/>
    <property type="match status" value="1"/>
</dbReference>
<dbReference type="CDD" id="cd03671">
    <property type="entry name" value="NUDIX_Ap4A_hydrolase_plant_like"/>
    <property type="match status" value="1"/>
</dbReference>
<evidence type="ECO:0000256" key="2">
    <source>
        <dbReference type="ARBA" id="ARBA00001946"/>
    </source>
</evidence>
<proteinExistence type="inferred from homology"/>
<protein>
    <recommendedName>
        <fullName evidence="4">RNA pyrophosphohydrolase</fullName>
        <ecNumber evidence="4">3.6.1.-</ecNumber>
    </recommendedName>
    <alternativeName>
        <fullName evidence="4">(Di)nucleoside polyphosphate hydrolase</fullName>
    </alternativeName>
</protein>
<feature type="short sequence motif" description="Nudix box" evidence="4">
    <location>
        <begin position="39"/>
        <end position="60"/>
    </location>
</feature>
<comment type="caution">
    <text evidence="5">The sequence shown here is derived from an EMBL/GenBank/DDBJ whole genome shotgun (WGS) entry which is preliminary data.</text>
</comment>
<dbReference type="PANTHER" id="PTHR11839">
    <property type="entry name" value="UDP/ADP-SUGAR PYROPHOSPHATASE"/>
    <property type="match status" value="1"/>
</dbReference>
<accession>A0A086Y8A3</accession>
<comment type="similarity">
    <text evidence="4">Belongs to the Nudix hydrolase family. RppH subfamily.</text>
</comment>
<keyword evidence="6" id="KW-1185">Reference proteome</keyword>
<dbReference type="GO" id="GO:0019693">
    <property type="term" value="P:ribose phosphate metabolic process"/>
    <property type="evidence" value="ECO:0007669"/>
    <property type="project" value="TreeGrafter"/>
</dbReference>
<dbReference type="PROSITE" id="PS51462">
    <property type="entry name" value="NUDIX"/>
    <property type="match status" value="1"/>
</dbReference>